<dbReference type="InterPro" id="IPR029060">
    <property type="entry name" value="PIN-like_dom_sf"/>
</dbReference>
<keyword evidence="7" id="KW-1133">Transmembrane helix</keyword>
<dbReference type="Pfam" id="PF01938">
    <property type="entry name" value="TRAM"/>
    <property type="match status" value="1"/>
</dbReference>
<keyword evidence="5" id="KW-0460">Magnesium</keyword>
<dbReference type="PANTHER" id="PTHR11603:SF147">
    <property type="entry name" value="MEMBRANE PROTEIN"/>
    <property type="match status" value="1"/>
</dbReference>
<accession>A0AA41WEH2</accession>
<protein>
    <submittedName>
        <fullName evidence="9">TRAM domain-containing protein</fullName>
    </submittedName>
</protein>
<dbReference type="EMBL" id="JAMSLR010000003">
    <property type="protein sequence ID" value="MCM8748550.1"/>
    <property type="molecule type" value="Genomic_DNA"/>
</dbReference>
<evidence type="ECO:0000256" key="2">
    <source>
        <dbReference type="ARBA" id="ARBA00022679"/>
    </source>
</evidence>
<keyword evidence="4" id="KW-0378">Hydrolase</keyword>
<evidence type="ECO:0000256" key="1">
    <source>
        <dbReference type="ARBA" id="ARBA00001946"/>
    </source>
</evidence>
<dbReference type="InterPro" id="IPR002716">
    <property type="entry name" value="PIN_dom"/>
</dbReference>
<feature type="compositionally biased region" description="Basic and acidic residues" evidence="6">
    <location>
        <begin position="18"/>
        <end position="28"/>
    </location>
</feature>
<dbReference type="CDD" id="cd09877">
    <property type="entry name" value="PIN_YacL-like"/>
    <property type="match status" value="1"/>
</dbReference>
<feature type="transmembrane region" description="Helical" evidence="7">
    <location>
        <begin position="143"/>
        <end position="162"/>
    </location>
</feature>
<dbReference type="InterPro" id="IPR002792">
    <property type="entry name" value="TRAM_dom"/>
</dbReference>
<dbReference type="PROSITE" id="PS50926">
    <property type="entry name" value="TRAM"/>
    <property type="match status" value="1"/>
</dbReference>
<name>A0AA41WEH2_9BACT</name>
<gene>
    <name evidence="9" type="ORF">NET02_05280</name>
</gene>
<feature type="transmembrane region" description="Helical" evidence="7">
    <location>
        <begin position="71"/>
        <end position="100"/>
    </location>
</feature>
<dbReference type="Pfam" id="PF01850">
    <property type="entry name" value="PIN"/>
    <property type="match status" value="1"/>
</dbReference>
<evidence type="ECO:0000256" key="3">
    <source>
        <dbReference type="ARBA" id="ARBA00022722"/>
    </source>
</evidence>
<dbReference type="GO" id="GO:0016740">
    <property type="term" value="F:transferase activity"/>
    <property type="evidence" value="ECO:0007669"/>
    <property type="project" value="UniProtKB-KW"/>
</dbReference>
<keyword evidence="7" id="KW-0472">Membrane</keyword>
<dbReference type="AlphaFoldDB" id="A0AA41WEH2"/>
<dbReference type="InterPro" id="IPR052041">
    <property type="entry name" value="Nucleic_acid_metab_PIN/TRAM"/>
</dbReference>
<feature type="domain" description="TRAM" evidence="8">
    <location>
        <begin position="310"/>
        <end position="371"/>
    </location>
</feature>
<dbReference type="RefSeq" id="WP_284056332.1">
    <property type="nucleotide sequence ID" value="NZ_JAMSLR010000003.1"/>
</dbReference>
<comment type="cofactor">
    <cofactor evidence="1">
        <name>Mg(2+)</name>
        <dbReference type="ChEBI" id="CHEBI:18420"/>
    </cofactor>
</comment>
<feature type="region of interest" description="Disordered" evidence="6">
    <location>
        <begin position="1"/>
        <end position="28"/>
    </location>
</feature>
<dbReference type="Gene3D" id="3.40.50.1010">
    <property type="entry name" value="5'-nuclease"/>
    <property type="match status" value="1"/>
</dbReference>
<feature type="transmembrane region" description="Helical" evidence="7">
    <location>
        <begin position="112"/>
        <end position="131"/>
    </location>
</feature>
<evidence type="ECO:0000259" key="8">
    <source>
        <dbReference type="PROSITE" id="PS50926"/>
    </source>
</evidence>
<evidence type="ECO:0000313" key="9">
    <source>
        <dbReference type="EMBL" id="MCM8748550.1"/>
    </source>
</evidence>
<proteinExistence type="predicted"/>
<dbReference type="PANTHER" id="PTHR11603">
    <property type="entry name" value="AAA FAMILY ATPASE"/>
    <property type="match status" value="1"/>
</dbReference>
<feature type="transmembrane region" description="Helical" evidence="7">
    <location>
        <begin position="43"/>
        <end position="65"/>
    </location>
</feature>
<keyword evidence="7" id="KW-0812">Transmembrane</keyword>
<reference evidence="9" key="1">
    <citation type="submission" date="2022-06" db="EMBL/GenBank/DDBJ databases">
        <title>CFH 74404 Thermomicrobiaceae sp.</title>
        <authorList>
            <person name="Ming H."/>
            <person name="Li W.-J."/>
            <person name="Zhao Z."/>
        </authorList>
    </citation>
    <scope>NUCLEOTIDE SEQUENCE</scope>
    <source>
        <strain evidence="9">CFH 74404</strain>
    </source>
</reference>
<dbReference type="GO" id="GO:0016787">
    <property type="term" value="F:hydrolase activity"/>
    <property type="evidence" value="ECO:0007669"/>
    <property type="project" value="UniProtKB-KW"/>
</dbReference>
<dbReference type="Proteomes" id="UP001165306">
    <property type="component" value="Unassembled WGS sequence"/>
</dbReference>
<dbReference type="SUPFAM" id="SSF88723">
    <property type="entry name" value="PIN domain-like"/>
    <property type="match status" value="1"/>
</dbReference>
<sequence length="381" mass="41295">MTRFPEISGQQPTLEQRTNQDARSRGLDRRARMERANSPIGRLLRYTGLLIGVLLGWQVGLYFAMTTEAGQIYPVFVAALLGALGFLVTPYAVFGLIDMLHVQIRRLTLEDLTAVTVGLLIGGVLSALLAWPLSFLPRPAGQIIPAVVAVLLTLGSATAMLAKRDELFAALRRGQDSAPVAPVVLDTSAIIDGRVREIARSGFLEGQLVVPQFALHELQQLAEGTDPGKQARGRRGLELLRQLRQDPHIDLVVCDLDPPGTDDVDQKLLRTTQELGGRLLTCDQNLAQIAMLSGITVLNPNTLERALRPPIHPGDEFQIRVVGEGREPGQGVGYLEDGTMVVIEAGQPYVGQEINVTVTRTLQTAAGRMVFAQARRSGQAA</sequence>
<organism evidence="9 10">
    <name type="scientific">Thermalbibacter longus</name>
    <dbReference type="NCBI Taxonomy" id="2951981"/>
    <lineage>
        <taxon>Bacteria</taxon>
        <taxon>Pseudomonadati</taxon>
        <taxon>Thermomicrobiota</taxon>
        <taxon>Thermomicrobia</taxon>
        <taxon>Thermomicrobiales</taxon>
        <taxon>Thermomicrobiaceae</taxon>
        <taxon>Thermalbibacter</taxon>
    </lineage>
</organism>
<evidence type="ECO:0000256" key="4">
    <source>
        <dbReference type="ARBA" id="ARBA00022801"/>
    </source>
</evidence>
<dbReference type="GO" id="GO:0004518">
    <property type="term" value="F:nuclease activity"/>
    <property type="evidence" value="ECO:0007669"/>
    <property type="project" value="UniProtKB-KW"/>
</dbReference>
<dbReference type="SMART" id="SM00670">
    <property type="entry name" value="PINc"/>
    <property type="match status" value="1"/>
</dbReference>
<comment type="caution">
    <text evidence="9">The sequence shown here is derived from an EMBL/GenBank/DDBJ whole genome shotgun (WGS) entry which is preliminary data.</text>
</comment>
<keyword evidence="3" id="KW-0540">Nuclease</keyword>
<keyword evidence="10" id="KW-1185">Reference proteome</keyword>
<evidence type="ECO:0000256" key="5">
    <source>
        <dbReference type="ARBA" id="ARBA00022842"/>
    </source>
</evidence>
<evidence type="ECO:0000256" key="7">
    <source>
        <dbReference type="SAM" id="Phobius"/>
    </source>
</evidence>
<evidence type="ECO:0000313" key="10">
    <source>
        <dbReference type="Proteomes" id="UP001165306"/>
    </source>
</evidence>
<evidence type="ECO:0000256" key="6">
    <source>
        <dbReference type="SAM" id="MobiDB-lite"/>
    </source>
</evidence>
<keyword evidence="2" id="KW-0808">Transferase</keyword>
<feature type="compositionally biased region" description="Polar residues" evidence="6">
    <location>
        <begin position="8"/>
        <end position="17"/>
    </location>
</feature>